<accession>A0A1V8PMN9</accession>
<dbReference type="Proteomes" id="UP000192666">
    <property type="component" value="Unassembled WGS sequence"/>
</dbReference>
<comment type="caution">
    <text evidence="2">The sequence shown here is derived from an EMBL/GenBank/DDBJ whole genome shotgun (WGS) entry which is preliminary data.</text>
</comment>
<reference evidence="2 3" key="1">
    <citation type="submission" date="2017-03" db="EMBL/GenBank/DDBJ databases">
        <title>Maternal inheritance of bifidobacteria.</title>
        <authorList>
            <person name="Lugli G.A."/>
            <person name="Duranti S."/>
            <person name="Milani C."/>
            <person name="Mancabelli L."/>
        </authorList>
    </citation>
    <scope>NUCLEOTIDE SEQUENCE [LARGE SCALE GENOMIC DNA]</scope>
    <source>
        <strain evidence="2 3">1899B</strain>
    </source>
</reference>
<evidence type="ECO:0000313" key="3">
    <source>
        <dbReference type="Proteomes" id="UP000192666"/>
    </source>
</evidence>
<dbReference type="AlphaFoldDB" id="A0A1V8PMN9"/>
<evidence type="ECO:0000313" key="2">
    <source>
        <dbReference type="EMBL" id="OQM49763.1"/>
    </source>
</evidence>
<proteinExistence type="predicted"/>
<name>A0A1V8PMN9_9BIFI</name>
<dbReference type="EMBL" id="NAQA01000006">
    <property type="protein sequence ID" value="OQM49763.1"/>
    <property type="molecule type" value="Genomic_DNA"/>
</dbReference>
<gene>
    <name evidence="2" type="ORF">B5782_1512</name>
</gene>
<sequence length="190" mass="21558">MEMVPATTAAFTRDAAWHFRKCGKPVFLFAWGIGDGSASAQPSRQFGPIHHEPAQTSLKRALNQLWSGIFRYKCVTIRNFGCFFESWHIFPSPKTIRGYKSAHFQGKCLKKHTPEPKAMCHDPKFWPFFRIVTQNKRHGQYRKSRSKACSGKGGAGAQIAWAVPEERNQGLRRKRGGHSGEEKACGKREH</sequence>
<protein>
    <submittedName>
        <fullName evidence="2">Uncharacterized protein</fullName>
    </submittedName>
</protein>
<feature type="compositionally biased region" description="Basic and acidic residues" evidence="1">
    <location>
        <begin position="178"/>
        <end position="190"/>
    </location>
</feature>
<feature type="region of interest" description="Disordered" evidence="1">
    <location>
        <begin position="162"/>
        <end position="190"/>
    </location>
</feature>
<organism evidence="2 3">
    <name type="scientific">Bifidobacterium catenulatum</name>
    <dbReference type="NCBI Taxonomy" id="1686"/>
    <lineage>
        <taxon>Bacteria</taxon>
        <taxon>Bacillati</taxon>
        <taxon>Actinomycetota</taxon>
        <taxon>Actinomycetes</taxon>
        <taxon>Bifidobacteriales</taxon>
        <taxon>Bifidobacteriaceae</taxon>
        <taxon>Bifidobacterium</taxon>
    </lineage>
</organism>
<evidence type="ECO:0000256" key="1">
    <source>
        <dbReference type="SAM" id="MobiDB-lite"/>
    </source>
</evidence>